<keyword evidence="2" id="KW-0677">Repeat</keyword>
<evidence type="ECO:0000256" key="3">
    <source>
        <dbReference type="SAM" id="Phobius"/>
    </source>
</evidence>
<dbReference type="AlphaFoldDB" id="A0A2G8JFG3"/>
<dbReference type="SUPFAM" id="SSF52058">
    <property type="entry name" value="L domain-like"/>
    <property type="match status" value="1"/>
</dbReference>
<dbReference type="SMART" id="SM00369">
    <property type="entry name" value="LRR_TYP"/>
    <property type="match status" value="4"/>
</dbReference>
<reference evidence="4 5" key="1">
    <citation type="journal article" date="2017" name="PLoS Biol.">
        <title>The sea cucumber genome provides insights into morphological evolution and visceral regeneration.</title>
        <authorList>
            <person name="Zhang X."/>
            <person name="Sun L."/>
            <person name="Yuan J."/>
            <person name="Sun Y."/>
            <person name="Gao Y."/>
            <person name="Zhang L."/>
            <person name="Li S."/>
            <person name="Dai H."/>
            <person name="Hamel J.F."/>
            <person name="Liu C."/>
            <person name="Yu Y."/>
            <person name="Liu S."/>
            <person name="Lin W."/>
            <person name="Guo K."/>
            <person name="Jin S."/>
            <person name="Xu P."/>
            <person name="Storey K.B."/>
            <person name="Huan P."/>
            <person name="Zhang T."/>
            <person name="Zhou Y."/>
            <person name="Zhang J."/>
            <person name="Lin C."/>
            <person name="Li X."/>
            <person name="Xing L."/>
            <person name="Huo D."/>
            <person name="Sun M."/>
            <person name="Wang L."/>
            <person name="Mercier A."/>
            <person name="Li F."/>
            <person name="Yang H."/>
            <person name="Xiang J."/>
        </authorList>
    </citation>
    <scope>NUCLEOTIDE SEQUENCE [LARGE SCALE GENOMIC DNA]</scope>
    <source>
        <strain evidence="4">Shaxun</strain>
        <tissue evidence="4">Muscle</tissue>
    </source>
</reference>
<dbReference type="PANTHER" id="PTHR24366:SF96">
    <property type="entry name" value="LEUCINE RICH REPEAT CONTAINING 53"/>
    <property type="match status" value="1"/>
</dbReference>
<organism evidence="4 5">
    <name type="scientific">Stichopus japonicus</name>
    <name type="common">Sea cucumber</name>
    <dbReference type="NCBI Taxonomy" id="307972"/>
    <lineage>
        <taxon>Eukaryota</taxon>
        <taxon>Metazoa</taxon>
        <taxon>Echinodermata</taxon>
        <taxon>Eleutherozoa</taxon>
        <taxon>Echinozoa</taxon>
        <taxon>Holothuroidea</taxon>
        <taxon>Aspidochirotacea</taxon>
        <taxon>Aspidochirotida</taxon>
        <taxon>Stichopodidae</taxon>
        <taxon>Apostichopus</taxon>
    </lineage>
</organism>
<dbReference type="Gene3D" id="3.80.10.10">
    <property type="entry name" value="Ribonuclease Inhibitor"/>
    <property type="match status" value="1"/>
</dbReference>
<comment type="caution">
    <text evidence="4">The sequence shown here is derived from an EMBL/GenBank/DDBJ whole genome shotgun (WGS) entry which is preliminary data.</text>
</comment>
<keyword evidence="3" id="KW-0472">Membrane</keyword>
<dbReference type="Pfam" id="PF00560">
    <property type="entry name" value="LRR_1"/>
    <property type="match status" value="1"/>
</dbReference>
<dbReference type="STRING" id="307972.A0A2G8JFG3"/>
<dbReference type="PANTHER" id="PTHR24366">
    <property type="entry name" value="IG(IMMUNOGLOBULIN) AND LRR(LEUCINE RICH REPEAT) DOMAINS"/>
    <property type="match status" value="1"/>
</dbReference>
<keyword evidence="3" id="KW-0812">Transmembrane</keyword>
<dbReference type="Proteomes" id="UP000230750">
    <property type="component" value="Unassembled WGS sequence"/>
</dbReference>
<protein>
    <submittedName>
        <fullName evidence="4">Uncharacterized protein</fullName>
    </submittedName>
</protein>
<dbReference type="EMBL" id="MRZV01002165">
    <property type="protein sequence ID" value="PIK34473.1"/>
    <property type="molecule type" value="Genomic_DNA"/>
</dbReference>
<keyword evidence="3" id="KW-1133">Transmembrane helix</keyword>
<sequence length="355" mass="40618">MLSVSTYLRIISRNYQRRYFTVFKDTIKQIHLDRNNILTIREGTFSNLTKLSALFLGQNRLTNLSPNLFMDLSALLHIYLNSNQLTRIPNELLEPLHHLKILDLSSNSIVEVSPKLFDIASRTVTIKLANNRLQSIPRPVRNATLMGLDIRNNEISDATNITYFINVTDNLLLDGNPFSCDCSFNDVREWIQRDETSRDACTWTCIHPVTMETVLAKDLAPEDTMCPETTTNPTDDVMNTEVKPSKGNNVIEQAEKMQWEEIPSVSHNINITHYAFVSMLNGWAVPLVIVVVFVFLFVLLFFTLILAICLCQTNQRIEKLTEAIIQSRKTPTPIKKAISRMKDYSSPRRSSDNKH</sequence>
<accession>A0A2G8JFG3</accession>
<keyword evidence="1" id="KW-0433">Leucine-rich repeat</keyword>
<dbReference type="OrthoDB" id="676979at2759"/>
<dbReference type="InterPro" id="IPR032675">
    <property type="entry name" value="LRR_dom_sf"/>
</dbReference>
<feature type="transmembrane region" description="Helical" evidence="3">
    <location>
        <begin position="283"/>
        <end position="310"/>
    </location>
</feature>
<dbReference type="Pfam" id="PF13855">
    <property type="entry name" value="LRR_8"/>
    <property type="match status" value="1"/>
</dbReference>
<gene>
    <name evidence="4" type="ORF">BSL78_28713</name>
</gene>
<evidence type="ECO:0000256" key="2">
    <source>
        <dbReference type="ARBA" id="ARBA00022737"/>
    </source>
</evidence>
<keyword evidence="5" id="KW-1185">Reference proteome</keyword>
<dbReference type="InterPro" id="IPR001611">
    <property type="entry name" value="Leu-rich_rpt"/>
</dbReference>
<dbReference type="InterPro" id="IPR003591">
    <property type="entry name" value="Leu-rich_rpt_typical-subtyp"/>
</dbReference>
<proteinExistence type="predicted"/>
<evidence type="ECO:0000313" key="4">
    <source>
        <dbReference type="EMBL" id="PIK34473.1"/>
    </source>
</evidence>
<evidence type="ECO:0000313" key="5">
    <source>
        <dbReference type="Proteomes" id="UP000230750"/>
    </source>
</evidence>
<evidence type="ECO:0000256" key="1">
    <source>
        <dbReference type="ARBA" id="ARBA00022614"/>
    </source>
</evidence>
<name>A0A2G8JFG3_STIJA</name>